<feature type="binding site" evidence="10">
    <location>
        <begin position="11"/>
        <end position="13"/>
    </location>
    <ligand>
        <name>UDP-N-acetyl-alpha-D-glucosamine</name>
        <dbReference type="ChEBI" id="CHEBI:57705"/>
    </ligand>
</feature>
<dbReference type="InterPro" id="IPR004276">
    <property type="entry name" value="GlycoTrans_28_N"/>
</dbReference>
<evidence type="ECO:0000256" key="3">
    <source>
        <dbReference type="ARBA" id="ARBA00022676"/>
    </source>
</evidence>
<evidence type="ECO:0000313" key="14">
    <source>
        <dbReference type="Proteomes" id="UP001652445"/>
    </source>
</evidence>
<dbReference type="SUPFAM" id="SSF53756">
    <property type="entry name" value="UDP-Glycosyltransferase/glycogen phosphorylase"/>
    <property type="match status" value="1"/>
</dbReference>
<feature type="binding site" evidence="10">
    <location>
        <position position="164"/>
    </location>
    <ligand>
        <name>UDP-N-acetyl-alpha-D-glucosamine</name>
        <dbReference type="ChEBI" id="CHEBI:57705"/>
    </ligand>
</feature>
<sequence>MKKIVFTGGGSAGHVTPNLAIIAKLKLQGWDIQYIGSQQGIEREIIGQEGIPFHPIASGKLRRYFDFKNMKDPFNVIRGVGQAYRLLRKLKPDVVFSKGGFVSVPVILASKLNRIPIIIHESDMTPGLANKISLPFADQVCVTFPESLKHIKGNKAICTGLPIREHILLGNAMKGLQLCDFHQQKPILLVMGGSLGAQRINSVVRAALDVLLQSYQIVHLCGKGHVDEAFQGRRGYRQFEYLNEDLPDVLAMTNLVVSRAGATSIFEFLALEKPMLLIPLTKQASRGDQILNAGSFQSMGYGEILFEEQLTADTLIQSIELLHLNQEKYVEKAKEAKHINGTDAIIKLIKKAAHAAD</sequence>
<proteinExistence type="inferred from homology"/>
<dbReference type="Pfam" id="PF03033">
    <property type="entry name" value="Glyco_transf_28"/>
    <property type="match status" value="1"/>
</dbReference>
<dbReference type="PANTHER" id="PTHR21015:SF27">
    <property type="entry name" value="UDP-N-ACETYLGLUCOSAMINE--N-ACETYLMURAMYL-(PENTAPEPTIDE) PYROPHOSPHORYL-UNDECAPRENOL N-ACETYLGLUCOSAMINE TRANSFERASE"/>
    <property type="match status" value="1"/>
</dbReference>
<accession>A0ABT2UMF1</accession>
<protein>
    <recommendedName>
        <fullName evidence="10">UDP-N-acetylglucosamine--N-acetylmuramyl-(pentapeptide) pyrophosphoryl-undecaprenol N-acetylglucosamine transferase</fullName>
        <ecNumber evidence="10">2.4.1.227</ecNumber>
    </recommendedName>
    <alternativeName>
        <fullName evidence="10">Undecaprenyl-PP-MurNAc-pentapeptide-UDPGlcNAc GlcNAc transferase</fullName>
    </alternativeName>
</protein>
<keyword evidence="9 10" id="KW-0961">Cell wall biogenesis/degradation</keyword>
<evidence type="ECO:0000256" key="5">
    <source>
        <dbReference type="ARBA" id="ARBA00022960"/>
    </source>
</evidence>
<comment type="function">
    <text evidence="10">Cell wall formation. Catalyzes the transfer of a GlcNAc subunit on undecaprenyl-pyrophosphoryl-MurNAc-pentapeptide (lipid intermediate I) to form undecaprenyl-pyrophosphoryl-MurNAc-(pentapeptide)GlcNAc (lipid intermediate II).</text>
</comment>
<evidence type="ECO:0000256" key="7">
    <source>
        <dbReference type="ARBA" id="ARBA00023136"/>
    </source>
</evidence>
<comment type="caution">
    <text evidence="10">Lacks conserved residue(s) required for the propagation of feature annotation.</text>
</comment>
<keyword evidence="4 10" id="KW-0808">Transferase</keyword>
<dbReference type="EMBL" id="JAOQIO010000095">
    <property type="protein sequence ID" value="MCU6795757.1"/>
    <property type="molecule type" value="Genomic_DNA"/>
</dbReference>
<keyword evidence="7 10" id="KW-0472">Membrane</keyword>
<comment type="pathway">
    <text evidence="10">Cell wall biogenesis; peptidoglycan biosynthesis.</text>
</comment>
<comment type="subcellular location">
    <subcellularLocation>
        <location evidence="10">Cell membrane</location>
        <topology evidence="10">Peripheral membrane protein</topology>
        <orientation evidence="10">Cytoplasmic side</orientation>
    </subcellularLocation>
</comment>
<reference evidence="13 14" key="1">
    <citation type="submission" date="2022-09" db="EMBL/GenBank/DDBJ databases">
        <authorList>
            <person name="Han X.L."/>
            <person name="Wang Q."/>
            <person name="Lu T."/>
        </authorList>
    </citation>
    <scope>NUCLEOTIDE SEQUENCE [LARGE SCALE GENOMIC DNA]</scope>
    <source>
        <strain evidence="13 14">WQ 127069</strain>
    </source>
</reference>
<dbReference type="RefSeq" id="WP_262686700.1">
    <property type="nucleotide sequence ID" value="NZ_JAOQIO010000095.1"/>
</dbReference>
<keyword evidence="8 10" id="KW-0131">Cell cycle</keyword>
<dbReference type="NCBIfam" id="TIGR01133">
    <property type="entry name" value="murG"/>
    <property type="match status" value="1"/>
</dbReference>
<dbReference type="Pfam" id="PF04101">
    <property type="entry name" value="Glyco_tran_28_C"/>
    <property type="match status" value="1"/>
</dbReference>
<feature type="domain" description="Glycosyltransferase family 28 N-terminal" evidence="11">
    <location>
        <begin position="4"/>
        <end position="141"/>
    </location>
</feature>
<dbReference type="Gene3D" id="3.40.50.2000">
    <property type="entry name" value="Glycogen Phosphorylase B"/>
    <property type="match status" value="2"/>
</dbReference>
<evidence type="ECO:0000256" key="2">
    <source>
        <dbReference type="ARBA" id="ARBA00022618"/>
    </source>
</evidence>
<keyword evidence="2 10" id="KW-0132">Cell division</keyword>
<keyword evidence="3 10" id="KW-0328">Glycosyltransferase</keyword>
<evidence type="ECO:0000256" key="4">
    <source>
        <dbReference type="ARBA" id="ARBA00022679"/>
    </source>
</evidence>
<dbReference type="InterPro" id="IPR006009">
    <property type="entry name" value="GlcNAc_MurG"/>
</dbReference>
<evidence type="ECO:0000256" key="6">
    <source>
        <dbReference type="ARBA" id="ARBA00022984"/>
    </source>
</evidence>
<evidence type="ECO:0000256" key="10">
    <source>
        <dbReference type="HAMAP-Rule" id="MF_00033"/>
    </source>
</evidence>
<dbReference type="Proteomes" id="UP001652445">
    <property type="component" value="Unassembled WGS sequence"/>
</dbReference>
<comment type="similarity">
    <text evidence="10">Belongs to the glycosyltransferase 28 family. MurG subfamily.</text>
</comment>
<keyword evidence="1 10" id="KW-1003">Cell membrane</keyword>
<dbReference type="CDD" id="cd03785">
    <property type="entry name" value="GT28_MurG"/>
    <property type="match status" value="1"/>
</dbReference>
<dbReference type="PANTHER" id="PTHR21015">
    <property type="entry name" value="UDP-N-ACETYLGLUCOSAMINE--N-ACETYLMURAMYL-(PENTAPEPTIDE) PYROPHOSPHORYL-UNDECAPRENOL N-ACETYLGLUCOSAMINE TRANSFERASE 1"/>
    <property type="match status" value="1"/>
</dbReference>
<keyword evidence="14" id="KW-1185">Reference proteome</keyword>
<feature type="binding site" evidence="10">
    <location>
        <position position="194"/>
    </location>
    <ligand>
        <name>UDP-N-acetyl-alpha-D-glucosamine</name>
        <dbReference type="ChEBI" id="CHEBI:57705"/>
    </ligand>
</feature>
<dbReference type="EC" id="2.4.1.227" evidence="10"/>
<evidence type="ECO:0000313" key="13">
    <source>
        <dbReference type="EMBL" id="MCU6795757.1"/>
    </source>
</evidence>
<comment type="caution">
    <text evidence="13">The sequence shown here is derived from an EMBL/GenBank/DDBJ whole genome shotgun (WGS) entry which is preliminary data.</text>
</comment>
<evidence type="ECO:0000256" key="9">
    <source>
        <dbReference type="ARBA" id="ARBA00023316"/>
    </source>
</evidence>
<feature type="binding site" evidence="10">
    <location>
        <position position="289"/>
    </location>
    <ligand>
        <name>UDP-N-acetyl-alpha-D-glucosamine</name>
        <dbReference type="ChEBI" id="CHEBI:57705"/>
    </ligand>
</feature>
<keyword evidence="5 10" id="KW-0133">Cell shape</keyword>
<gene>
    <name evidence="10" type="primary">murG</name>
    <name evidence="13" type="ORF">OB236_26935</name>
</gene>
<feature type="domain" description="Glycosyl transferase family 28 C-terminal" evidence="12">
    <location>
        <begin position="188"/>
        <end position="337"/>
    </location>
</feature>
<dbReference type="NCBIfam" id="NF009102">
    <property type="entry name" value="PRK12446.1"/>
    <property type="match status" value="1"/>
</dbReference>
<dbReference type="HAMAP" id="MF_00033">
    <property type="entry name" value="MurG"/>
    <property type="match status" value="1"/>
</dbReference>
<evidence type="ECO:0000256" key="8">
    <source>
        <dbReference type="ARBA" id="ARBA00023306"/>
    </source>
</evidence>
<comment type="catalytic activity">
    <reaction evidence="10">
        <text>di-trans,octa-cis-undecaprenyl diphospho-N-acetyl-alpha-D-muramoyl-L-alanyl-D-glutamyl-meso-2,6-diaminopimeloyl-D-alanyl-D-alanine + UDP-N-acetyl-alpha-D-glucosamine = di-trans,octa-cis-undecaprenyl diphospho-[N-acetyl-alpha-D-glucosaminyl-(1-&gt;4)]-N-acetyl-alpha-D-muramoyl-L-alanyl-D-glutamyl-meso-2,6-diaminopimeloyl-D-alanyl-D-alanine + UDP + H(+)</text>
        <dbReference type="Rhea" id="RHEA:31227"/>
        <dbReference type="ChEBI" id="CHEBI:15378"/>
        <dbReference type="ChEBI" id="CHEBI:57705"/>
        <dbReference type="ChEBI" id="CHEBI:58223"/>
        <dbReference type="ChEBI" id="CHEBI:61387"/>
        <dbReference type="ChEBI" id="CHEBI:61388"/>
        <dbReference type="EC" id="2.4.1.227"/>
    </reaction>
</comment>
<dbReference type="InterPro" id="IPR007235">
    <property type="entry name" value="Glyco_trans_28_C"/>
</dbReference>
<evidence type="ECO:0000256" key="1">
    <source>
        <dbReference type="ARBA" id="ARBA00022475"/>
    </source>
</evidence>
<organism evidence="13 14">
    <name type="scientific">Paenibacillus baimaensis</name>
    <dbReference type="NCBI Taxonomy" id="2982185"/>
    <lineage>
        <taxon>Bacteria</taxon>
        <taxon>Bacillati</taxon>
        <taxon>Bacillota</taxon>
        <taxon>Bacilli</taxon>
        <taxon>Bacillales</taxon>
        <taxon>Paenibacillaceae</taxon>
        <taxon>Paenibacillus</taxon>
    </lineage>
</organism>
<name>A0ABT2UMF1_9BACL</name>
<evidence type="ECO:0000259" key="11">
    <source>
        <dbReference type="Pfam" id="PF03033"/>
    </source>
</evidence>
<keyword evidence="6 10" id="KW-0573">Peptidoglycan synthesis</keyword>
<evidence type="ECO:0000259" key="12">
    <source>
        <dbReference type="Pfam" id="PF04101"/>
    </source>
</evidence>